<accession>A0A9W8R4G1</accession>
<feature type="region of interest" description="Disordered" evidence="1">
    <location>
        <begin position="1"/>
        <end position="20"/>
    </location>
</feature>
<reference evidence="2" key="1">
    <citation type="submission" date="2022-09" db="EMBL/GenBank/DDBJ databases">
        <title>Fusarium specimens isolated from Avocado Roots.</title>
        <authorList>
            <person name="Stajich J."/>
            <person name="Roper C."/>
            <person name="Heimlech-Rivalta G."/>
        </authorList>
    </citation>
    <scope>NUCLEOTIDE SEQUENCE</scope>
    <source>
        <strain evidence="2">A02</strain>
    </source>
</reference>
<dbReference type="AlphaFoldDB" id="A0A9W8R4G1"/>
<evidence type="ECO:0000313" key="3">
    <source>
        <dbReference type="Proteomes" id="UP001152087"/>
    </source>
</evidence>
<dbReference type="EMBL" id="JAOQAV010000025">
    <property type="protein sequence ID" value="KAJ4184952.1"/>
    <property type="molecule type" value="Genomic_DNA"/>
</dbReference>
<keyword evidence="3" id="KW-1185">Reference proteome</keyword>
<dbReference type="OrthoDB" id="25921at2759"/>
<gene>
    <name evidence="2" type="ORF">NW755_008866</name>
</gene>
<evidence type="ECO:0000313" key="2">
    <source>
        <dbReference type="EMBL" id="KAJ4184952.1"/>
    </source>
</evidence>
<protein>
    <submittedName>
        <fullName evidence="2">Uncharacterized protein</fullName>
    </submittedName>
</protein>
<dbReference type="Proteomes" id="UP001152087">
    <property type="component" value="Unassembled WGS sequence"/>
</dbReference>
<sequence length="73" mass="8086">MESIHVDPTAPPEPYATSEGLTFDVNDEMVYSMGDGVEAYMNQVNEFLDGGGFDVDEALNAWYEALMEEMQGN</sequence>
<comment type="caution">
    <text evidence="2">The sequence shown here is derived from an EMBL/GenBank/DDBJ whole genome shotgun (WGS) entry which is preliminary data.</text>
</comment>
<evidence type="ECO:0000256" key="1">
    <source>
        <dbReference type="SAM" id="MobiDB-lite"/>
    </source>
</evidence>
<name>A0A9W8R4G1_9HYPO</name>
<proteinExistence type="predicted"/>
<organism evidence="2 3">
    <name type="scientific">Fusarium falciforme</name>
    <dbReference type="NCBI Taxonomy" id="195108"/>
    <lineage>
        <taxon>Eukaryota</taxon>
        <taxon>Fungi</taxon>
        <taxon>Dikarya</taxon>
        <taxon>Ascomycota</taxon>
        <taxon>Pezizomycotina</taxon>
        <taxon>Sordariomycetes</taxon>
        <taxon>Hypocreomycetidae</taxon>
        <taxon>Hypocreales</taxon>
        <taxon>Nectriaceae</taxon>
        <taxon>Fusarium</taxon>
        <taxon>Fusarium solani species complex</taxon>
    </lineage>
</organism>